<evidence type="ECO:0000256" key="8">
    <source>
        <dbReference type="ARBA" id="ARBA00023235"/>
    </source>
</evidence>
<evidence type="ECO:0000256" key="11">
    <source>
        <dbReference type="RuleBase" id="RU003658"/>
    </source>
</evidence>
<dbReference type="InterPro" id="IPR023016">
    <property type="entry name" value="HisA/PriA"/>
</dbReference>
<dbReference type="EC" id="5.3.1.16" evidence="9 11"/>
<dbReference type="InterPro" id="IPR013785">
    <property type="entry name" value="Aldolase_TIM"/>
</dbReference>
<evidence type="ECO:0000256" key="1">
    <source>
        <dbReference type="ARBA" id="ARBA00000901"/>
    </source>
</evidence>
<evidence type="ECO:0000256" key="4">
    <source>
        <dbReference type="ARBA" id="ARBA00009667"/>
    </source>
</evidence>
<comment type="catalytic activity">
    <reaction evidence="1 9 11">
        <text>1-(5-phospho-beta-D-ribosyl)-5-[(5-phospho-beta-D-ribosylamino)methylideneamino]imidazole-4-carboxamide = 5-[(5-phospho-1-deoxy-D-ribulos-1-ylimino)methylamino]-1-(5-phospho-beta-D-ribosyl)imidazole-4-carboxamide</text>
        <dbReference type="Rhea" id="RHEA:15469"/>
        <dbReference type="ChEBI" id="CHEBI:58435"/>
        <dbReference type="ChEBI" id="CHEBI:58525"/>
        <dbReference type="EC" id="5.3.1.16"/>
    </reaction>
</comment>
<evidence type="ECO:0000256" key="7">
    <source>
        <dbReference type="ARBA" id="ARBA00023102"/>
    </source>
</evidence>
<evidence type="ECO:0000256" key="3">
    <source>
        <dbReference type="ARBA" id="ARBA00005133"/>
    </source>
</evidence>
<evidence type="ECO:0000313" key="12">
    <source>
        <dbReference type="EMBL" id="CDH47794.1"/>
    </source>
</evidence>
<dbReference type="HAMAP" id="MF_01014">
    <property type="entry name" value="HisA"/>
    <property type="match status" value="1"/>
</dbReference>
<sequence length="254" mass="27441">MLLIPAIDLKDGKCVRLRQGRMEDSTIFSDDPVAMAARWVEAGARRLHLVDLNGAFAGQPVNAQVIRRIALTFPELPIQVGGGIRDEETVDAYLDAGVQFVIIGTKAVQEPHFINEICLEYPGHIIVGLDAREGRVAVNGWSKLSKHDVVDLAQIFERDGVEAIIYTDIGRDGMMQGVNVEATVRLAQAITIPVIASGGVSTLDDVRALCAVEKEGIMGAIIGRALYDGAIDLAEAQQLVGSAENHELIQHNKD</sequence>
<dbReference type="AlphaFoldDB" id="A0A7U7GG59"/>
<dbReference type="RefSeq" id="WP_034437091.1">
    <property type="nucleotide sequence ID" value="NZ_CBTK010000319.1"/>
</dbReference>
<dbReference type="UniPathway" id="UPA00031">
    <property type="reaction ID" value="UER00009"/>
</dbReference>
<dbReference type="GO" id="GO:0000162">
    <property type="term" value="P:L-tryptophan biosynthetic process"/>
    <property type="evidence" value="ECO:0007669"/>
    <property type="project" value="TreeGrafter"/>
</dbReference>
<keyword evidence="6 9" id="KW-0028">Amino-acid biosynthesis</keyword>
<gene>
    <name evidence="9 12" type="primary">hisA</name>
    <name evidence="12" type="ORF">BN874_990006</name>
</gene>
<dbReference type="InterPro" id="IPR006063">
    <property type="entry name" value="HisA_bact_arch"/>
</dbReference>
<comment type="pathway">
    <text evidence="3 9 11">Amino-acid biosynthesis; L-histidine biosynthesis; L-histidine from 5-phospho-alpha-D-ribose 1-diphosphate: step 4/9.</text>
</comment>
<dbReference type="GO" id="GO:0005737">
    <property type="term" value="C:cytoplasm"/>
    <property type="evidence" value="ECO:0007669"/>
    <property type="project" value="UniProtKB-SubCell"/>
</dbReference>
<dbReference type="InterPro" id="IPR006062">
    <property type="entry name" value="His_biosynth"/>
</dbReference>
<dbReference type="Gene3D" id="3.20.20.70">
    <property type="entry name" value="Aldolase class I"/>
    <property type="match status" value="1"/>
</dbReference>
<organism evidence="12 13">
    <name type="scientific">Candidatus Contendobacter odensis Run_B_J11</name>
    <dbReference type="NCBI Taxonomy" id="1400861"/>
    <lineage>
        <taxon>Bacteria</taxon>
        <taxon>Pseudomonadati</taxon>
        <taxon>Pseudomonadota</taxon>
        <taxon>Gammaproteobacteria</taxon>
        <taxon>Candidatus Competibacteraceae</taxon>
        <taxon>Candidatus Contendibacter</taxon>
    </lineage>
</organism>
<keyword evidence="8 9" id="KW-0413">Isomerase</keyword>
<dbReference type="CDD" id="cd04732">
    <property type="entry name" value="HisA"/>
    <property type="match status" value="1"/>
</dbReference>
<feature type="active site" description="Proton donor" evidence="9">
    <location>
        <position position="130"/>
    </location>
</feature>
<reference evidence="12 13" key="1">
    <citation type="journal article" date="2014" name="ISME J.">
        <title>Candidatus Competibacter-lineage genomes retrieved from metagenomes reveal functional metabolic diversity.</title>
        <authorList>
            <person name="McIlroy S.J."/>
            <person name="Albertsen M."/>
            <person name="Andresen E.K."/>
            <person name="Saunders A.M."/>
            <person name="Kristiansen R."/>
            <person name="Stokholm-Bjerregaard M."/>
            <person name="Nielsen K.L."/>
            <person name="Nielsen P.H."/>
        </authorList>
    </citation>
    <scope>NUCLEOTIDE SEQUENCE [LARGE SCALE GENOMIC DNA]</scope>
    <source>
        <strain evidence="12 13">Run_B_J11</strain>
    </source>
</reference>
<dbReference type="PANTHER" id="PTHR43090">
    <property type="entry name" value="1-(5-PHOSPHORIBOSYL)-5-[(5-PHOSPHORIBOSYLAMINO)METHYLIDENEAMINO] IMIDAZOLE-4-CARBOXAMIDE ISOMERASE"/>
    <property type="match status" value="1"/>
</dbReference>
<dbReference type="InterPro" id="IPR011060">
    <property type="entry name" value="RibuloseP-bd_barrel"/>
</dbReference>
<evidence type="ECO:0000256" key="9">
    <source>
        <dbReference type="HAMAP-Rule" id="MF_01014"/>
    </source>
</evidence>
<dbReference type="Pfam" id="PF00977">
    <property type="entry name" value="His_biosynth"/>
    <property type="match status" value="1"/>
</dbReference>
<evidence type="ECO:0000313" key="13">
    <source>
        <dbReference type="Proteomes" id="UP000019184"/>
    </source>
</evidence>
<accession>A0A7U7GG59</accession>
<keyword evidence="13" id="KW-1185">Reference proteome</keyword>
<keyword evidence="7 9" id="KW-0368">Histidine biosynthesis</keyword>
<comment type="similarity">
    <text evidence="4 9 10">Belongs to the HisA/HisF family.</text>
</comment>
<dbReference type="GO" id="GO:0000105">
    <property type="term" value="P:L-histidine biosynthetic process"/>
    <property type="evidence" value="ECO:0007669"/>
    <property type="project" value="UniProtKB-UniRule"/>
</dbReference>
<proteinExistence type="inferred from homology"/>
<dbReference type="GO" id="GO:0003949">
    <property type="term" value="F:1-(5-phosphoribosyl)-5-[(5-phosphoribosylamino)methylideneamino]imidazole-4-carboxamide isomerase activity"/>
    <property type="evidence" value="ECO:0007669"/>
    <property type="project" value="UniProtKB-UniRule"/>
</dbReference>
<keyword evidence="5 9" id="KW-0963">Cytoplasm</keyword>
<comment type="subcellular location">
    <subcellularLocation>
        <location evidence="2 9 11">Cytoplasm</location>
    </subcellularLocation>
</comment>
<protein>
    <recommendedName>
        <fullName evidence="9 11">1-(5-phosphoribosyl)-5-[(5-phosphoribosylamino)methylideneamino] imidazole-4-carboxamide isomerase</fullName>
        <ecNumber evidence="9 11">5.3.1.16</ecNumber>
    </recommendedName>
    <alternativeName>
        <fullName evidence="9">Phosphoribosylformimino-5-aminoimidazole carboxamide ribotide isomerase</fullName>
    </alternativeName>
</protein>
<dbReference type="SUPFAM" id="SSF51366">
    <property type="entry name" value="Ribulose-phoshate binding barrel"/>
    <property type="match status" value="1"/>
</dbReference>
<dbReference type="NCBIfam" id="TIGR00007">
    <property type="entry name" value="1-(5-phosphoribosyl)-5-[(5-phosphoribosylamino)methylideneamino]imidazole-4-carboxamide isomerase"/>
    <property type="match status" value="1"/>
</dbReference>
<evidence type="ECO:0000256" key="5">
    <source>
        <dbReference type="ARBA" id="ARBA00022490"/>
    </source>
</evidence>
<evidence type="ECO:0000256" key="6">
    <source>
        <dbReference type="ARBA" id="ARBA00022605"/>
    </source>
</evidence>
<evidence type="ECO:0000256" key="2">
    <source>
        <dbReference type="ARBA" id="ARBA00004496"/>
    </source>
</evidence>
<comment type="caution">
    <text evidence="12">The sequence shown here is derived from an EMBL/GenBank/DDBJ whole genome shotgun (WGS) entry which is preliminary data.</text>
</comment>
<dbReference type="PANTHER" id="PTHR43090:SF2">
    <property type="entry name" value="1-(5-PHOSPHORIBOSYL)-5-[(5-PHOSPHORIBOSYLAMINO)METHYLIDENEAMINO] IMIDAZOLE-4-CARBOXAMIDE ISOMERASE"/>
    <property type="match status" value="1"/>
</dbReference>
<dbReference type="NCBIfam" id="NF010112">
    <property type="entry name" value="PRK13585.1"/>
    <property type="match status" value="1"/>
</dbReference>
<dbReference type="OrthoDB" id="9807749at2"/>
<dbReference type="Proteomes" id="UP000019184">
    <property type="component" value="Unassembled WGS sequence"/>
</dbReference>
<name>A0A7U7GG59_9GAMM</name>
<dbReference type="InterPro" id="IPR044524">
    <property type="entry name" value="Isoase_HisA-like"/>
</dbReference>
<dbReference type="FunFam" id="3.20.20.70:FF:000009">
    <property type="entry name" value="1-(5-phosphoribosyl)-5-[(5-phosphoribosylamino)methylideneamino] imidazole-4-carboxamide isomerase"/>
    <property type="match status" value="1"/>
</dbReference>
<feature type="active site" description="Proton acceptor" evidence="9">
    <location>
        <position position="8"/>
    </location>
</feature>
<evidence type="ECO:0000256" key="10">
    <source>
        <dbReference type="RuleBase" id="RU003657"/>
    </source>
</evidence>
<dbReference type="EMBL" id="CBTK010000319">
    <property type="protein sequence ID" value="CDH47794.1"/>
    <property type="molecule type" value="Genomic_DNA"/>
</dbReference>